<feature type="region of interest" description="Disordered" evidence="2">
    <location>
        <begin position="146"/>
        <end position="168"/>
    </location>
</feature>
<keyword evidence="4" id="KW-1185">Reference proteome</keyword>
<dbReference type="Gene3D" id="1.10.150.130">
    <property type="match status" value="1"/>
</dbReference>
<proteinExistence type="predicted"/>
<protein>
    <recommendedName>
        <fullName evidence="5">Integrase SAM-like N-terminal domain-containing protein</fullName>
    </recommendedName>
</protein>
<feature type="region of interest" description="Disordered" evidence="2">
    <location>
        <begin position="77"/>
        <end position="115"/>
    </location>
</feature>
<dbReference type="GO" id="GO:0003677">
    <property type="term" value="F:DNA binding"/>
    <property type="evidence" value="ECO:0007669"/>
    <property type="project" value="UniProtKB-KW"/>
</dbReference>
<evidence type="ECO:0000313" key="4">
    <source>
        <dbReference type="Proteomes" id="UP000188235"/>
    </source>
</evidence>
<keyword evidence="1" id="KW-0238">DNA-binding</keyword>
<dbReference type="Proteomes" id="UP000188235">
    <property type="component" value="Chromosome"/>
</dbReference>
<dbReference type="KEGG" id="tfa:BW733_03930"/>
<dbReference type="InterPro" id="IPR010998">
    <property type="entry name" value="Integrase_recombinase_N"/>
</dbReference>
<organism evidence="3 4">
    <name type="scientific">Tessaracoccus flavescens</name>
    <dbReference type="NCBI Taxonomy" id="399497"/>
    <lineage>
        <taxon>Bacteria</taxon>
        <taxon>Bacillati</taxon>
        <taxon>Actinomycetota</taxon>
        <taxon>Actinomycetes</taxon>
        <taxon>Propionibacteriales</taxon>
        <taxon>Propionibacteriaceae</taxon>
        <taxon>Tessaracoccus</taxon>
    </lineage>
</organism>
<accession>A0A1Q2CVI2</accession>
<evidence type="ECO:0000313" key="3">
    <source>
        <dbReference type="EMBL" id="AQP50106.1"/>
    </source>
</evidence>
<name>A0A1Q2CVI2_9ACTN</name>
<feature type="compositionally biased region" description="Basic residues" evidence="2">
    <location>
        <begin position="93"/>
        <end position="103"/>
    </location>
</feature>
<dbReference type="EMBL" id="CP019607">
    <property type="protein sequence ID" value="AQP50106.1"/>
    <property type="molecule type" value="Genomic_DNA"/>
</dbReference>
<evidence type="ECO:0000256" key="2">
    <source>
        <dbReference type="SAM" id="MobiDB-lite"/>
    </source>
</evidence>
<sequence>MGETLRPSPYPATASYVRRWIVPTLGHKKLDQLTPPDLRPLGRACLAAGLARATAAKVTATLQLKIREAISDGLPRSARTARRQAPLPCRHEVPHRHPARRRPALGGGRLDAPGCRPLGGRTTTGHAPGRVPRAQVVVDRLGRRHHHGLAPGRHALLPRSQGRDVPHP</sequence>
<dbReference type="AlphaFoldDB" id="A0A1Q2CVI2"/>
<evidence type="ECO:0008006" key="5">
    <source>
        <dbReference type="Google" id="ProtNLM"/>
    </source>
</evidence>
<dbReference type="InterPro" id="IPR011010">
    <property type="entry name" value="DNA_brk_join_enz"/>
</dbReference>
<dbReference type="SUPFAM" id="SSF56349">
    <property type="entry name" value="DNA breaking-rejoining enzymes"/>
    <property type="match status" value="1"/>
</dbReference>
<reference evidence="3 4" key="1">
    <citation type="journal article" date="2008" name="Int. J. Syst. Evol. Microbiol.">
        <title>Tessaracoccus flavescens sp. nov., isolated from marine sediment.</title>
        <authorList>
            <person name="Lee D.W."/>
            <person name="Lee S.D."/>
        </authorList>
    </citation>
    <scope>NUCLEOTIDE SEQUENCE [LARGE SCALE GENOMIC DNA]</scope>
    <source>
        <strain evidence="3 4">SST-39T</strain>
    </source>
</reference>
<gene>
    <name evidence="3" type="ORF">BW733_03930</name>
</gene>
<evidence type="ECO:0000256" key="1">
    <source>
        <dbReference type="ARBA" id="ARBA00023125"/>
    </source>
</evidence>